<dbReference type="OrthoDB" id="95543at2157"/>
<protein>
    <submittedName>
        <fullName evidence="1">Uncharacterized protein</fullName>
    </submittedName>
</protein>
<dbReference type="Proteomes" id="UP000250272">
    <property type="component" value="Chromosome"/>
</dbReference>
<dbReference type="EMBL" id="CP015101">
    <property type="protein sequence ID" value="ASJ04421.1"/>
    <property type="molecule type" value="Genomic_DNA"/>
</dbReference>
<name>A0A2Z2MPW8_9EURY</name>
<proteinExistence type="predicted"/>
<dbReference type="GeneID" id="33325749"/>
<dbReference type="AlphaFoldDB" id="A0A2Z2MPW8"/>
<gene>
    <name evidence="1" type="ORF">A3L01_03225</name>
</gene>
<dbReference type="RefSeq" id="WP_088864445.1">
    <property type="nucleotide sequence ID" value="NZ_CP015101.1"/>
</dbReference>
<evidence type="ECO:0000313" key="1">
    <source>
        <dbReference type="EMBL" id="ASJ04421.1"/>
    </source>
</evidence>
<reference evidence="1 2" key="1">
    <citation type="submission" date="2016-04" db="EMBL/GenBank/DDBJ databases">
        <title>Complete genome sequence of Thermococcus barossii type strain SHCK-94.</title>
        <authorList>
            <person name="Oger P.M."/>
        </authorList>
    </citation>
    <scope>NUCLEOTIDE SEQUENCE [LARGE SCALE GENOMIC DNA]</scope>
    <source>
        <strain evidence="1 2">SHCK-94</strain>
    </source>
</reference>
<evidence type="ECO:0000313" key="2">
    <source>
        <dbReference type="Proteomes" id="UP000250272"/>
    </source>
</evidence>
<dbReference type="KEGG" id="tbs:A3L01_03225"/>
<keyword evidence="2" id="KW-1185">Reference proteome</keyword>
<sequence>MRRVHLVGIVVIILVLAFYFGDFALAKSETHSTARVGALKNANATFYTGFCVYPNSPFGKLVTGELMSKGYRVLLLSAPVECDGQFLAVWVEWSNVSYSPVFARGEVRVVAIYSSAGDPSHYLRYRNATDKKRALIEFLNTTGPQVQAYILADISDESVGIISVRGYHNYLLKQAAEVIADRVQDLELEGKREKSSD</sequence>
<organism evidence="1 2">
    <name type="scientific">Thermococcus barossii</name>
    <dbReference type="NCBI Taxonomy" id="54077"/>
    <lineage>
        <taxon>Archaea</taxon>
        <taxon>Methanobacteriati</taxon>
        <taxon>Methanobacteriota</taxon>
        <taxon>Thermococci</taxon>
        <taxon>Thermococcales</taxon>
        <taxon>Thermococcaceae</taxon>
        <taxon>Thermococcus</taxon>
    </lineage>
</organism>
<accession>A0A2Z2MPW8</accession>